<dbReference type="InterPro" id="IPR039742">
    <property type="entry name" value="Shq1"/>
</dbReference>
<dbReference type="Pfam" id="PF21413">
    <property type="entry name" value="SHQ1-like_CS"/>
    <property type="match status" value="1"/>
</dbReference>
<dbReference type="OrthoDB" id="73639at2759"/>
<dbReference type="GO" id="GO:0005654">
    <property type="term" value="C:nucleoplasm"/>
    <property type="evidence" value="ECO:0007669"/>
    <property type="project" value="TreeGrafter"/>
</dbReference>
<dbReference type="AlphaFoldDB" id="A0A3S5AYI0"/>
<evidence type="ECO:0000259" key="1">
    <source>
        <dbReference type="Pfam" id="PF21413"/>
    </source>
</evidence>
<dbReference type="GO" id="GO:0051082">
    <property type="term" value="F:unfolded protein binding"/>
    <property type="evidence" value="ECO:0007669"/>
    <property type="project" value="TreeGrafter"/>
</dbReference>
<dbReference type="InterPro" id="IPR048696">
    <property type="entry name" value="SHQ1-like_CS"/>
</dbReference>
<feature type="domain" description="SHQ1-like CS" evidence="1">
    <location>
        <begin position="3"/>
        <end position="83"/>
    </location>
</feature>
<comment type="caution">
    <text evidence="2">The sequence shown here is derived from an EMBL/GenBank/DDBJ whole genome shotgun (WGS) entry which is preliminary data.</text>
</comment>
<proteinExistence type="predicted"/>
<evidence type="ECO:0000313" key="3">
    <source>
        <dbReference type="Proteomes" id="UP000784294"/>
    </source>
</evidence>
<organism evidence="2 3">
    <name type="scientific">Protopolystoma xenopodis</name>
    <dbReference type="NCBI Taxonomy" id="117903"/>
    <lineage>
        <taxon>Eukaryota</taxon>
        <taxon>Metazoa</taxon>
        <taxon>Spiralia</taxon>
        <taxon>Lophotrochozoa</taxon>
        <taxon>Platyhelminthes</taxon>
        <taxon>Monogenea</taxon>
        <taxon>Polyopisthocotylea</taxon>
        <taxon>Polystomatidea</taxon>
        <taxon>Polystomatidae</taxon>
        <taxon>Protopolystoma</taxon>
    </lineage>
</organism>
<dbReference type="PANTHER" id="PTHR12967">
    <property type="entry name" value="PROTEIN SHQ1 HOMOLOG"/>
    <property type="match status" value="1"/>
</dbReference>
<evidence type="ECO:0000313" key="2">
    <source>
        <dbReference type="EMBL" id="VEL31741.1"/>
    </source>
</evidence>
<gene>
    <name evidence="2" type="ORF">PXEA_LOCUS25181</name>
</gene>
<dbReference type="EMBL" id="CAAALY010125888">
    <property type="protein sequence ID" value="VEL31741.1"/>
    <property type="molecule type" value="Genomic_DNA"/>
</dbReference>
<dbReference type="GO" id="GO:0000493">
    <property type="term" value="P:box H/ACA snoRNP assembly"/>
    <property type="evidence" value="ECO:0007669"/>
    <property type="project" value="InterPro"/>
</dbReference>
<keyword evidence="3" id="KW-1185">Reference proteome</keyword>
<dbReference type="PANTHER" id="PTHR12967:SF0">
    <property type="entry name" value="PROTEIN SHQ1 HOMOLOG"/>
    <property type="match status" value="1"/>
</dbReference>
<dbReference type="GO" id="GO:0005737">
    <property type="term" value="C:cytoplasm"/>
    <property type="evidence" value="ECO:0007669"/>
    <property type="project" value="TreeGrafter"/>
</dbReference>
<name>A0A3S5AYI0_9PLAT</name>
<dbReference type="InterPro" id="IPR008978">
    <property type="entry name" value="HSP20-like_chaperone"/>
</dbReference>
<accession>A0A3S5AYI0</accession>
<dbReference type="Proteomes" id="UP000784294">
    <property type="component" value="Unassembled WGS sequence"/>
</dbReference>
<dbReference type="Gene3D" id="2.60.40.790">
    <property type="match status" value="1"/>
</dbReference>
<sequence length="156" mass="17765">MLTPLFRLDQDDALFIVRLHVPMLKLSDIDVCIDDGEFKLPGQVCEEDDKMRLTFDKGDLTITFLKRIYGAFFPDINIIGKLIIHNKKSIPMIHELPDPSMPGITDSDSELEWDSNLAYTSDKPYTHLGQPVPTYGFADSKSKLFLEEVSIYVLLL</sequence>
<protein>
    <recommendedName>
        <fullName evidence="1">SHQ1-like CS domain-containing protein</fullName>
    </recommendedName>
</protein>
<reference evidence="2" key="1">
    <citation type="submission" date="2018-11" db="EMBL/GenBank/DDBJ databases">
        <authorList>
            <consortium name="Pathogen Informatics"/>
        </authorList>
    </citation>
    <scope>NUCLEOTIDE SEQUENCE</scope>
</reference>